<keyword evidence="3" id="KW-0967">Endosome</keyword>
<keyword evidence="10" id="KW-1185">Reference proteome</keyword>
<comment type="subcellular location">
    <subcellularLocation>
        <location evidence="1">Early endosome membrane</location>
        <topology evidence="1">Peripheral membrane protein</topology>
        <orientation evidence="1">Cytoplasmic side</orientation>
    </subcellularLocation>
</comment>
<dbReference type="Pfam" id="PF00787">
    <property type="entry name" value="PX"/>
    <property type="match status" value="1"/>
</dbReference>
<evidence type="ECO:0000256" key="3">
    <source>
        <dbReference type="ARBA" id="ARBA00022753"/>
    </source>
</evidence>
<keyword evidence="6" id="KW-0472">Membrane</keyword>
<name>A0A482VP58_ASBVE</name>
<evidence type="ECO:0000256" key="5">
    <source>
        <dbReference type="ARBA" id="ARBA00023121"/>
    </source>
</evidence>
<evidence type="ECO:0000256" key="2">
    <source>
        <dbReference type="ARBA" id="ARBA00022448"/>
    </source>
</evidence>
<dbReference type="STRING" id="1661398.A0A482VP58"/>
<evidence type="ECO:0000313" key="9">
    <source>
        <dbReference type="EMBL" id="RZC34493.1"/>
    </source>
</evidence>
<protein>
    <submittedName>
        <fullName evidence="9">PX domain containing protein</fullName>
    </submittedName>
</protein>
<gene>
    <name evidence="9" type="ORF">BDFB_003557</name>
</gene>
<proteinExistence type="predicted"/>
<dbReference type="EMBL" id="QDEB01079471">
    <property type="protein sequence ID" value="RZC34493.1"/>
    <property type="molecule type" value="Genomic_DNA"/>
</dbReference>
<dbReference type="InterPro" id="IPR039937">
    <property type="entry name" value="SNX20/SNX21"/>
</dbReference>
<evidence type="ECO:0000256" key="6">
    <source>
        <dbReference type="ARBA" id="ARBA00023136"/>
    </source>
</evidence>
<dbReference type="PANTHER" id="PTHR20939:SF11">
    <property type="entry name" value="LD12265P"/>
    <property type="match status" value="1"/>
</dbReference>
<dbReference type="OrthoDB" id="5975050at2759"/>
<evidence type="ECO:0000313" key="10">
    <source>
        <dbReference type="Proteomes" id="UP000292052"/>
    </source>
</evidence>
<dbReference type="GO" id="GO:0015031">
    <property type="term" value="P:protein transport"/>
    <property type="evidence" value="ECO:0007669"/>
    <property type="project" value="UniProtKB-KW"/>
</dbReference>
<keyword evidence="7" id="KW-0175">Coiled coil</keyword>
<feature type="domain" description="PX" evidence="8">
    <location>
        <begin position="11"/>
        <end position="129"/>
    </location>
</feature>
<evidence type="ECO:0000256" key="4">
    <source>
        <dbReference type="ARBA" id="ARBA00022927"/>
    </source>
</evidence>
<keyword evidence="5" id="KW-0446">Lipid-binding</keyword>
<evidence type="ECO:0000256" key="1">
    <source>
        <dbReference type="ARBA" id="ARBA00004469"/>
    </source>
</evidence>
<dbReference type="GO" id="GO:1901981">
    <property type="term" value="F:phosphatidylinositol phosphate binding"/>
    <property type="evidence" value="ECO:0007669"/>
    <property type="project" value="TreeGrafter"/>
</dbReference>
<evidence type="ECO:0000256" key="7">
    <source>
        <dbReference type="SAM" id="Coils"/>
    </source>
</evidence>
<evidence type="ECO:0000259" key="8">
    <source>
        <dbReference type="PROSITE" id="PS50195"/>
    </source>
</evidence>
<sequence>MTQILGNEKQGLVFEIVSARICDEGEERKHVIYTLQVRHISGNDDLSPSVIERRYTHFLNLFNALKKEHPQLMANIIFPKKVIIGNFDNELISTRSTGFESLLKHISTESKLRASKALVEFLQSAELEKAKALLEKREFSCALPLLENNFKLLNKVFTDRSPAVLIALCRLLGCCMSIPGCGSCHKWADLALHRYEGVSDSDLLELYMPLLTACIKIWQSGRNKEILEQRLRDLKRQGMKINETHSLLEEVTAVEAKIFSS</sequence>
<feature type="coiled-coil region" evidence="7">
    <location>
        <begin position="217"/>
        <end position="244"/>
    </location>
</feature>
<dbReference type="SMART" id="SM00312">
    <property type="entry name" value="PX"/>
    <property type="match status" value="1"/>
</dbReference>
<dbReference type="PANTHER" id="PTHR20939">
    <property type="entry name" value="SORTING NEXIN 20, 21"/>
    <property type="match status" value="1"/>
</dbReference>
<dbReference type="AlphaFoldDB" id="A0A482VP58"/>
<dbReference type="GO" id="GO:0031901">
    <property type="term" value="C:early endosome membrane"/>
    <property type="evidence" value="ECO:0007669"/>
    <property type="project" value="UniProtKB-SubCell"/>
</dbReference>
<organism evidence="9 10">
    <name type="scientific">Asbolus verrucosus</name>
    <name type="common">Desert ironclad beetle</name>
    <dbReference type="NCBI Taxonomy" id="1661398"/>
    <lineage>
        <taxon>Eukaryota</taxon>
        <taxon>Metazoa</taxon>
        <taxon>Ecdysozoa</taxon>
        <taxon>Arthropoda</taxon>
        <taxon>Hexapoda</taxon>
        <taxon>Insecta</taxon>
        <taxon>Pterygota</taxon>
        <taxon>Neoptera</taxon>
        <taxon>Endopterygota</taxon>
        <taxon>Coleoptera</taxon>
        <taxon>Polyphaga</taxon>
        <taxon>Cucujiformia</taxon>
        <taxon>Tenebrionidae</taxon>
        <taxon>Pimeliinae</taxon>
        <taxon>Asbolus</taxon>
    </lineage>
</organism>
<dbReference type="Gene3D" id="3.30.1520.10">
    <property type="entry name" value="Phox-like domain"/>
    <property type="match status" value="1"/>
</dbReference>
<dbReference type="InterPro" id="IPR001683">
    <property type="entry name" value="PX_dom"/>
</dbReference>
<reference evidence="9 10" key="1">
    <citation type="submission" date="2017-03" db="EMBL/GenBank/DDBJ databases">
        <title>Genome of the blue death feigning beetle - Asbolus verrucosus.</title>
        <authorList>
            <person name="Rider S.D."/>
        </authorList>
    </citation>
    <scope>NUCLEOTIDE SEQUENCE [LARGE SCALE GENOMIC DNA]</scope>
    <source>
        <strain evidence="9">Butters</strain>
        <tissue evidence="9">Head and leg muscle</tissue>
    </source>
</reference>
<dbReference type="Proteomes" id="UP000292052">
    <property type="component" value="Unassembled WGS sequence"/>
</dbReference>
<accession>A0A482VP58</accession>
<dbReference type="PROSITE" id="PS50195">
    <property type="entry name" value="PX"/>
    <property type="match status" value="1"/>
</dbReference>
<comment type="caution">
    <text evidence="9">The sequence shown here is derived from an EMBL/GenBank/DDBJ whole genome shotgun (WGS) entry which is preliminary data.</text>
</comment>
<dbReference type="InterPro" id="IPR036871">
    <property type="entry name" value="PX_dom_sf"/>
</dbReference>
<dbReference type="SUPFAM" id="SSF64268">
    <property type="entry name" value="PX domain"/>
    <property type="match status" value="1"/>
</dbReference>
<keyword evidence="4" id="KW-0653">Protein transport</keyword>
<keyword evidence="2" id="KW-0813">Transport</keyword>
<dbReference type="CDD" id="cd07279">
    <property type="entry name" value="PX_SNX20_21_like"/>
    <property type="match status" value="1"/>
</dbReference>